<name>A0A1V6QEC3_9EURO</name>
<dbReference type="InterPro" id="IPR015308">
    <property type="entry name" value="Bubble"/>
</dbReference>
<evidence type="ECO:0000313" key="3">
    <source>
        <dbReference type="Proteomes" id="UP000191672"/>
    </source>
</evidence>
<evidence type="ECO:0000259" key="1">
    <source>
        <dbReference type="Pfam" id="PF00043"/>
    </source>
</evidence>
<keyword evidence="3" id="KW-1185">Reference proteome</keyword>
<dbReference type="Proteomes" id="UP000191672">
    <property type="component" value="Unassembled WGS sequence"/>
</dbReference>
<dbReference type="CDD" id="cd22742">
    <property type="entry name" value="BUBL-like"/>
    <property type="match status" value="1"/>
</dbReference>
<accession>A0A1V6QEC3</accession>
<feature type="domain" description="Glutathione S-transferase C-terminal" evidence="1">
    <location>
        <begin position="25"/>
        <end position="77"/>
    </location>
</feature>
<dbReference type="STRING" id="416450.A0A1V6QEC3"/>
<sequence length="210" mass="23595">MFTDGISGQAPYYRQASWFIKMQTERIQGAIDRYHNEIYRVCIVLESALKYRDWLVGDMCTYADLYFITWQRLVQVNVSQSVNSFNGYKYIKTYPPESRILKHQALLNNQIFEKNAFSNMKFTALLFTLMAAATVSASPADDPQILDVCGSGYGGDQRRTNSGCQSSNGDRHFCGCDRTGVVECKGGKWTEIQDCHKSSCHGSNQGGAVC</sequence>
<dbReference type="InterPro" id="IPR036282">
    <property type="entry name" value="Glutathione-S-Trfase_C_sf"/>
</dbReference>
<dbReference type="Pfam" id="PF00043">
    <property type="entry name" value="GST_C"/>
    <property type="match status" value="1"/>
</dbReference>
<dbReference type="SUPFAM" id="SSF103565">
    <property type="entry name" value="Bubble protein"/>
    <property type="match status" value="1"/>
</dbReference>
<proteinExistence type="predicted"/>
<comment type="caution">
    <text evidence="2">The sequence shown here is derived from an EMBL/GenBank/DDBJ whole genome shotgun (WGS) entry which is preliminary data.</text>
</comment>
<gene>
    <name evidence="2" type="ORF">PENANT_c005G04226</name>
</gene>
<dbReference type="EMBL" id="MDYN01000005">
    <property type="protein sequence ID" value="OQD87551.1"/>
    <property type="molecule type" value="Genomic_DNA"/>
</dbReference>
<reference evidence="3" key="1">
    <citation type="journal article" date="2017" name="Nat. Microbiol.">
        <title>Global analysis of biosynthetic gene clusters reveals vast potential of secondary metabolite production in Penicillium species.</title>
        <authorList>
            <person name="Nielsen J.C."/>
            <person name="Grijseels S."/>
            <person name="Prigent S."/>
            <person name="Ji B."/>
            <person name="Dainat J."/>
            <person name="Nielsen K.F."/>
            <person name="Frisvad J.C."/>
            <person name="Workman M."/>
            <person name="Nielsen J."/>
        </authorList>
    </citation>
    <scope>NUCLEOTIDE SEQUENCE [LARGE SCALE GENOMIC DNA]</scope>
    <source>
        <strain evidence="3">IBT 31811</strain>
    </source>
</reference>
<evidence type="ECO:0000313" key="2">
    <source>
        <dbReference type="EMBL" id="OQD87551.1"/>
    </source>
</evidence>
<dbReference type="PANTHER" id="PTHR44051">
    <property type="entry name" value="GLUTATHIONE S-TRANSFERASE-RELATED"/>
    <property type="match status" value="1"/>
</dbReference>
<dbReference type="InterPro" id="IPR004046">
    <property type="entry name" value="GST_C"/>
</dbReference>
<dbReference type="AlphaFoldDB" id="A0A1V6QEC3"/>
<dbReference type="Pfam" id="PF09227">
    <property type="entry name" value="Bubble"/>
    <property type="match status" value="1"/>
</dbReference>
<dbReference type="SUPFAM" id="SSF47616">
    <property type="entry name" value="GST C-terminal domain-like"/>
    <property type="match status" value="1"/>
</dbReference>
<dbReference type="Gene3D" id="2.30.130.50">
    <property type="match status" value="1"/>
</dbReference>
<protein>
    <recommendedName>
        <fullName evidence="1">Glutathione S-transferase C-terminal domain-containing protein</fullName>
    </recommendedName>
</protein>
<dbReference type="InterPro" id="IPR036334">
    <property type="entry name" value="Bubble_sf"/>
</dbReference>
<dbReference type="PANTHER" id="PTHR44051:SF3">
    <property type="entry name" value="TRANSCRIPTIONAL REGULATOR URE2"/>
    <property type="match status" value="1"/>
</dbReference>
<dbReference type="Gene3D" id="1.20.1050.10">
    <property type="match status" value="1"/>
</dbReference>
<organism evidence="2 3">
    <name type="scientific">Penicillium antarcticum</name>
    <dbReference type="NCBI Taxonomy" id="416450"/>
    <lineage>
        <taxon>Eukaryota</taxon>
        <taxon>Fungi</taxon>
        <taxon>Dikarya</taxon>
        <taxon>Ascomycota</taxon>
        <taxon>Pezizomycotina</taxon>
        <taxon>Eurotiomycetes</taxon>
        <taxon>Eurotiomycetidae</taxon>
        <taxon>Eurotiales</taxon>
        <taxon>Aspergillaceae</taxon>
        <taxon>Penicillium</taxon>
    </lineage>
</organism>